<dbReference type="GO" id="GO:0032259">
    <property type="term" value="P:methylation"/>
    <property type="evidence" value="ECO:0007669"/>
    <property type="project" value="UniProtKB-KW"/>
</dbReference>
<evidence type="ECO:0000313" key="3">
    <source>
        <dbReference type="EMBL" id="VUF53644.1"/>
    </source>
</evidence>
<dbReference type="GO" id="GO:0008168">
    <property type="term" value="F:methyltransferase activity"/>
    <property type="evidence" value="ECO:0007669"/>
    <property type="project" value="UniProtKB-KW"/>
</dbReference>
<keyword evidence="4" id="KW-1185">Reference proteome</keyword>
<dbReference type="Gene3D" id="3.40.50.150">
    <property type="entry name" value="Vaccinia Virus protein VP39"/>
    <property type="match status" value="1"/>
</dbReference>
<dbReference type="GeneID" id="55806745"/>
<evidence type="ECO:0000313" key="4">
    <source>
        <dbReference type="Proteomes" id="UP000423819"/>
    </source>
</evidence>
<organism evidence="3 4">
    <name type="scientific">Escherichia phage ESSI2_ev129</name>
    <dbReference type="NCBI Taxonomy" id="2695848"/>
    <lineage>
        <taxon>Viruses</taxon>
        <taxon>Duplodnaviria</taxon>
        <taxon>Heunggongvirae</taxon>
        <taxon>Uroviricota</taxon>
        <taxon>Caudoviricetes</taxon>
        <taxon>Peduoviridae</taxon>
        <taxon>Quadragintavirus</taxon>
        <taxon>Quadragintavirus ev129</taxon>
    </lineage>
</organism>
<proteinExistence type="predicted"/>
<dbReference type="InterPro" id="IPR029063">
    <property type="entry name" value="SAM-dependent_MTases_sf"/>
</dbReference>
<protein>
    <submittedName>
        <fullName evidence="3">Dcm, DNA-cytosine methyltransferase</fullName>
    </submittedName>
</protein>
<reference evidence="4" key="1">
    <citation type="submission" date="2019-06" db="EMBL/GenBank/DDBJ databases">
        <authorList>
            <person name="Petit M.-A."/>
            <person name="Lossouarn J."/>
        </authorList>
    </citation>
    <scope>NUCLEOTIDE SEQUENCE [LARGE SCALE GENOMIC DNA]</scope>
</reference>
<dbReference type="SUPFAM" id="SSF53335">
    <property type="entry name" value="S-adenosyl-L-methionine-dependent methyltransferases"/>
    <property type="match status" value="1"/>
</dbReference>
<dbReference type="Pfam" id="PF00145">
    <property type="entry name" value="DNA_methylase"/>
    <property type="match status" value="1"/>
</dbReference>
<keyword evidence="1 3" id="KW-0489">Methyltransferase</keyword>
<sequence>MKPSAYYNEIDPFAAERLRTHISAGRIMAGEVDERSIEDVHPDDLRGFTQVHFFAGIGVWSYALRRAGWPEDKPVWSGSCPCQPFSAAGKGKGFADERHLWPAMHWLVGQRRPLVIFGEQSASAHANDWIDLVQADMEAMGYAFGACAFPAASVGAPNIRDRTYWVANTDSECMETSQQCRPSRGIELANSGSTCRVANSNYTGQQSNFRRGGGSKPSEARYNAWRRGEVSGLADSNSERSQGRIFWGEDSQWQAVDRQAGCGCSDSGAGAVNGFWKDADWLLCRDGKWRPIKSGLKPLVNGASSRVGRIRTYGNALNAEAATAFIKAYLMGGQYA</sequence>
<evidence type="ECO:0000256" key="1">
    <source>
        <dbReference type="ARBA" id="ARBA00022603"/>
    </source>
</evidence>
<dbReference type="RefSeq" id="YP_009877552.1">
    <property type="nucleotide sequence ID" value="NC_049394.1"/>
</dbReference>
<dbReference type="InterPro" id="IPR001525">
    <property type="entry name" value="C5_MeTfrase"/>
</dbReference>
<dbReference type="EMBL" id="LR597640">
    <property type="protein sequence ID" value="VUF53644.1"/>
    <property type="molecule type" value="Genomic_DNA"/>
</dbReference>
<accession>A0A653FUL3</accession>
<dbReference type="Proteomes" id="UP000423819">
    <property type="component" value="Chromosome"/>
</dbReference>
<dbReference type="KEGG" id="vg:55806745"/>
<evidence type="ECO:0000256" key="2">
    <source>
        <dbReference type="ARBA" id="ARBA00022679"/>
    </source>
</evidence>
<name>A0A653FUL3_9CAUD</name>
<keyword evidence="2 3" id="KW-0808">Transferase</keyword>